<dbReference type="OrthoDB" id="431004at2759"/>
<feature type="compositionally biased region" description="Low complexity" evidence="1">
    <location>
        <begin position="51"/>
        <end position="68"/>
    </location>
</feature>
<proteinExistence type="predicted"/>
<evidence type="ECO:0000313" key="2">
    <source>
        <dbReference type="EMBL" id="CAI4015263.1"/>
    </source>
</evidence>
<protein>
    <submittedName>
        <fullName evidence="2">Uncharacterized protein</fullName>
    </submittedName>
</protein>
<organism evidence="2">
    <name type="scientific">Cladocopium goreaui</name>
    <dbReference type="NCBI Taxonomy" id="2562237"/>
    <lineage>
        <taxon>Eukaryota</taxon>
        <taxon>Sar</taxon>
        <taxon>Alveolata</taxon>
        <taxon>Dinophyceae</taxon>
        <taxon>Suessiales</taxon>
        <taxon>Symbiodiniaceae</taxon>
        <taxon>Cladocopium</taxon>
    </lineage>
</organism>
<accession>A0A9P1DSC8</accession>
<name>A0A9P1DSC8_9DINO</name>
<dbReference type="EMBL" id="CAMXCT030006523">
    <property type="protein sequence ID" value="CAL4802575.1"/>
    <property type="molecule type" value="Genomic_DNA"/>
</dbReference>
<reference evidence="2" key="1">
    <citation type="submission" date="2022-10" db="EMBL/GenBank/DDBJ databases">
        <authorList>
            <person name="Chen Y."/>
            <person name="Dougan E. K."/>
            <person name="Chan C."/>
            <person name="Rhodes N."/>
            <person name="Thang M."/>
        </authorList>
    </citation>
    <scope>NUCLEOTIDE SEQUENCE</scope>
</reference>
<reference evidence="3" key="2">
    <citation type="submission" date="2024-04" db="EMBL/GenBank/DDBJ databases">
        <authorList>
            <person name="Chen Y."/>
            <person name="Shah S."/>
            <person name="Dougan E. K."/>
            <person name="Thang M."/>
            <person name="Chan C."/>
        </authorList>
    </citation>
    <scope>NUCLEOTIDE SEQUENCE [LARGE SCALE GENOMIC DNA]</scope>
</reference>
<keyword evidence="4" id="KW-1185">Reference proteome</keyword>
<feature type="region of interest" description="Disordered" evidence="1">
    <location>
        <begin position="1"/>
        <end position="118"/>
    </location>
</feature>
<evidence type="ECO:0000313" key="3">
    <source>
        <dbReference type="EMBL" id="CAL1168638.1"/>
    </source>
</evidence>
<evidence type="ECO:0000313" key="4">
    <source>
        <dbReference type="Proteomes" id="UP001152797"/>
    </source>
</evidence>
<evidence type="ECO:0000256" key="1">
    <source>
        <dbReference type="SAM" id="MobiDB-lite"/>
    </source>
</evidence>
<dbReference type="EMBL" id="CAMXCT020006523">
    <property type="protein sequence ID" value="CAL1168638.1"/>
    <property type="molecule type" value="Genomic_DNA"/>
</dbReference>
<gene>
    <name evidence="2" type="ORF">C1SCF055_LOCUS40100</name>
</gene>
<dbReference type="Proteomes" id="UP001152797">
    <property type="component" value="Unassembled WGS sequence"/>
</dbReference>
<dbReference type="AlphaFoldDB" id="A0A9P1DSC8"/>
<dbReference type="EMBL" id="CAMXCT010006523">
    <property type="protein sequence ID" value="CAI4015263.1"/>
    <property type="molecule type" value="Genomic_DNA"/>
</dbReference>
<sequence length="208" mass="21984">MASHVNTVDALSDSDLDAPTQELPGGVEDATPPKPTMPIPPPKTPAKPKRPASSSAAAAPRASKSDAGAAKKRPALKRPAASVAFGETYGGNIPDPKNKNEKKPRTAASLDSDGNPDLTMKYRFAPMQKKGSSAILRYDENGKKQVCQVAVKGATYDQNARACRVLLELLHDGKPESEVLVVRGSIIEEMRSCISEGRPIPDFDGAGP</sequence>
<comment type="caution">
    <text evidence="2">The sequence shown here is derived from an EMBL/GenBank/DDBJ whole genome shotgun (WGS) entry which is preliminary data.</text>
</comment>
<feature type="compositionally biased region" description="Pro residues" evidence="1">
    <location>
        <begin position="32"/>
        <end position="45"/>
    </location>
</feature>